<gene>
    <name evidence="3" type="ORF">GCM10007276_30550</name>
</gene>
<dbReference type="SUPFAM" id="SSF89733">
    <property type="entry name" value="L-sulfolactate dehydrogenase-like"/>
    <property type="match status" value="1"/>
</dbReference>
<proteinExistence type="inferred from homology"/>
<dbReference type="Proteomes" id="UP000602745">
    <property type="component" value="Unassembled WGS sequence"/>
</dbReference>
<dbReference type="InterPro" id="IPR003767">
    <property type="entry name" value="Malate/L-lactate_DH-like"/>
</dbReference>
<dbReference type="Gene3D" id="1.10.1530.10">
    <property type="match status" value="1"/>
</dbReference>
<reference evidence="3" key="1">
    <citation type="journal article" date="2014" name="Int. J. Syst. Evol. Microbiol.">
        <title>Complete genome sequence of Corynebacterium casei LMG S-19264T (=DSM 44701T), isolated from a smear-ripened cheese.</title>
        <authorList>
            <consortium name="US DOE Joint Genome Institute (JGI-PGF)"/>
            <person name="Walter F."/>
            <person name="Albersmeier A."/>
            <person name="Kalinowski J."/>
            <person name="Ruckert C."/>
        </authorList>
    </citation>
    <scope>NUCLEOTIDE SEQUENCE</scope>
    <source>
        <strain evidence="3">CCM 7684</strain>
    </source>
</reference>
<dbReference type="PANTHER" id="PTHR11091">
    <property type="entry name" value="OXIDOREDUCTASE-RELATED"/>
    <property type="match status" value="1"/>
</dbReference>
<evidence type="ECO:0000256" key="1">
    <source>
        <dbReference type="ARBA" id="ARBA00006056"/>
    </source>
</evidence>
<keyword evidence="2" id="KW-0560">Oxidoreductase</keyword>
<comment type="caution">
    <text evidence="3">The sequence shown here is derived from an EMBL/GenBank/DDBJ whole genome shotgun (WGS) entry which is preliminary data.</text>
</comment>
<dbReference type="AlphaFoldDB" id="A0A8J3DZ73"/>
<accession>A0A8J3DZ73</accession>
<protein>
    <submittedName>
        <fullName evidence="3">Sulfolactate dehydrogenase</fullName>
    </submittedName>
</protein>
<comment type="similarity">
    <text evidence="1">Belongs to the LDH2/MDH2 oxidoreductase family.</text>
</comment>
<keyword evidence="4" id="KW-1185">Reference proteome</keyword>
<dbReference type="InterPro" id="IPR036111">
    <property type="entry name" value="Mal/L-sulfo/L-lacto_DH-like_sf"/>
</dbReference>
<dbReference type="GO" id="GO:0016491">
    <property type="term" value="F:oxidoreductase activity"/>
    <property type="evidence" value="ECO:0007669"/>
    <property type="project" value="UniProtKB-KW"/>
</dbReference>
<evidence type="ECO:0000313" key="4">
    <source>
        <dbReference type="Proteomes" id="UP000602745"/>
    </source>
</evidence>
<name>A0A8J3DZ73_9RHOB</name>
<dbReference type="RefSeq" id="WP_188410668.1">
    <property type="nucleotide sequence ID" value="NZ_BMCP01000004.1"/>
</dbReference>
<dbReference type="Pfam" id="PF02615">
    <property type="entry name" value="Ldh_2"/>
    <property type="match status" value="1"/>
</dbReference>
<evidence type="ECO:0000256" key="2">
    <source>
        <dbReference type="ARBA" id="ARBA00023002"/>
    </source>
</evidence>
<dbReference type="InterPro" id="IPR043143">
    <property type="entry name" value="Mal/L-sulf/L-lact_DH-like_NADP"/>
</dbReference>
<dbReference type="InterPro" id="IPR043144">
    <property type="entry name" value="Mal/L-sulf/L-lact_DH-like_ah"/>
</dbReference>
<reference evidence="3" key="2">
    <citation type="submission" date="2020-09" db="EMBL/GenBank/DDBJ databases">
        <authorList>
            <person name="Sun Q."/>
            <person name="Sedlacek I."/>
        </authorList>
    </citation>
    <scope>NUCLEOTIDE SEQUENCE</scope>
    <source>
        <strain evidence="3">CCM 7684</strain>
    </source>
</reference>
<dbReference type="EMBL" id="BMCP01000004">
    <property type="protein sequence ID" value="GGE51352.1"/>
    <property type="molecule type" value="Genomic_DNA"/>
</dbReference>
<sequence length="329" mass="35848">MRLTIQEARDLVHRTMLAVGHSDEDAGIITNHLMDCELRGQDYGGLARALSVVERIRRRPEGRKPISVARETPVSVLLDGGDQAGYLVGYRATVMGIEKAKAQGIAIAGMFNTWYTGMFAHYMEMATKEGLVAMAAGSSDWRVAPSGSNEALFGTNPMAFGFPSEGDPIIMDAGVSSIMMSEATLARRLGQELKEGIAYDAEGNPTRDPAEGLEGAFAVWGGHKGSAFGITIQLFGLLCNGALKPDPLSDCCLFLMFMKPDLLVDEATLRRQVSGYAETVRNARRIEQDKPVRMPFDRSARERQQRLADGHVEVADLVVEKLRNIIAEG</sequence>
<dbReference type="Gene3D" id="3.30.1370.60">
    <property type="entry name" value="Hypothetical oxidoreductase yiak, domain 2"/>
    <property type="match status" value="1"/>
</dbReference>
<evidence type="ECO:0000313" key="3">
    <source>
        <dbReference type="EMBL" id="GGE51352.1"/>
    </source>
</evidence>
<dbReference type="PANTHER" id="PTHR11091:SF0">
    <property type="entry name" value="MALATE DEHYDROGENASE"/>
    <property type="match status" value="1"/>
</dbReference>
<organism evidence="3 4">
    <name type="scientific">Agaricicola taiwanensis</name>
    <dbReference type="NCBI Taxonomy" id="591372"/>
    <lineage>
        <taxon>Bacteria</taxon>
        <taxon>Pseudomonadati</taxon>
        <taxon>Pseudomonadota</taxon>
        <taxon>Alphaproteobacteria</taxon>
        <taxon>Rhodobacterales</taxon>
        <taxon>Paracoccaceae</taxon>
        <taxon>Agaricicola</taxon>
    </lineage>
</organism>